<comment type="caution">
    <text evidence="2">The sequence shown here is derived from an EMBL/GenBank/DDBJ whole genome shotgun (WGS) entry which is preliminary data.</text>
</comment>
<dbReference type="RefSeq" id="WP_202869638.1">
    <property type="nucleotide sequence ID" value="NZ_SNWQ01000009.1"/>
</dbReference>
<accession>A0A4R6KC40</accession>
<proteinExistence type="predicted"/>
<dbReference type="EMBL" id="SNWQ01000009">
    <property type="protein sequence ID" value="TDO47139.1"/>
    <property type="molecule type" value="Genomic_DNA"/>
</dbReference>
<dbReference type="InterPro" id="IPR051448">
    <property type="entry name" value="CdaR-like_regulators"/>
</dbReference>
<evidence type="ECO:0000259" key="1">
    <source>
        <dbReference type="Pfam" id="PF13556"/>
    </source>
</evidence>
<dbReference type="InterPro" id="IPR042070">
    <property type="entry name" value="PucR_C-HTH_sf"/>
</dbReference>
<protein>
    <submittedName>
        <fullName evidence="2">PucR-like helix-turn-helix protein</fullName>
    </submittedName>
</protein>
<gene>
    <name evidence="2" type="ORF">EV643_10929</name>
</gene>
<feature type="domain" description="PucR C-terminal helix-turn-helix" evidence="1">
    <location>
        <begin position="22"/>
        <end position="78"/>
    </location>
</feature>
<organism evidence="2 3">
    <name type="scientific">Kribbella caucasensis</name>
    <dbReference type="NCBI Taxonomy" id="2512215"/>
    <lineage>
        <taxon>Bacteria</taxon>
        <taxon>Bacillati</taxon>
        <taxon>Actinomycetota</taxon>
        <taxon>Actinomycetes</taxon>
        <taxon>Propionibacteriales</taxon>
        <taxon>Kribbellaceae</taxon>
        <taxon>Kribbella</taxon>
    </lineage>
</organism>
<dbReference type="PANTHER" id="PTHR33744:SF1">
    <property type="entry name" value="DNA-BINDING TRANSCRIPTIONAL ACTIVATOR ADER"/>
    <property type="match status" value="1"/>
</dbReference>
<sequence>MTAAGNAERLATVLDRLGARQLESLVGYLRRHGQWAAAARSLGVHWNTLRHRITKCEERLEDDVDDPDTSAELWLLLRRRALAWSRSPVGVAASGHVECVRRVVPESASERRVAGYRPQRASFDRLK</sequence>
<reference evidence="2 3" key="1">
    <citation type="submission" date="2019-03" db="EMBL/GenBank/DDBJ databases">
        <title>Genomic Encyclopedia of Type Strains, Phase III (KMG-III): the genomes of soil and plant-associated and newly described type strains.</title>
        <authorList>
            <person name="Whitman W."/>
        </authorList>
    </citation>
    <scope>NUCLEOTIDE SEQUENCE [LARGE SCALE GENOMIC DNA]</scope>
    <source>
        <strain evidence="2 3">VKM Ac-2527</strain>
    </source>
</reference>
<keyword evidence="3" id="KW-1185">Reference proteome</keyword>
<evidence type="ECO:0000313" key="3">
    <source>
        <dbReference type="Proteomes" id="UP000295388"/>
    </source>
</evidence>
<dbReference type="Proteomes" id="UP000295388">
    <property type="component" value="Unassembled WGS sequence"/>
</dbReference>
<evidence type="ECO:0000313" key="2">
    <source>
        <dbReference type="EMBL" id="TDO47139.1"/>
    </source>
</evidence>
<dbReference type="Pfam" id="PF13556">
    <property type="entry name" value="HTH_30"/>
    <property type="match status" value="1"/>
</dbReference>
<name>A0A4R6KC40_9ACTN</name>
<dbReference type="AlphaFoldDB" id="A0A4R6KC40"/>
<dbReference type="InterPro" id="IPR025736">
    <property type="entry name" value="PucR_C-HTH_dom"/>
</dbReference>
<dbReference type="Gene3D" id="1.10.10.2840">
    <property type="entry name" value="PucR C-terminal helix-turn-helix domain"/>
    <property type="match status" value="1"/>
</dbReference>
<dbReference type="PANTHER" id="PTHR33744">
    <property type="entry name" value="CARBOHYDRATE DIACID REGULATOR"/>
    <property type="match status" value="1"/>
</dbReference>